<dbReference type="PROSITE" id="PS50995">
    <property type="entry name" value="HTH_MARR_2"/>
    <property type="match status" value="1"/>
</dbReference>
<dbReference type="InterPro" id="IPR036388">
    <property type="entry name" value="WH-like_DNA-bd_sf"/>
</dbReference>
<accession>A0ABP8S2J3</accession>
<keyword evidence="3" id="KW-1185">Reference proteome</keyword>
<dbReference type="Proteomes" id="UP001501598">
    <property type="component" value="Unassembled WGS sequence"/>
</dbReference>
<dbReference type="InterPro" id="IPR036390">
    <property type="entry name" value="WH_DNA-bd_sf"/>
</dbReference>
<dbReference type="SMART" id="SM00347">
    <property type="entry name" value="HTH_MARR"/>
    <property type="match status" value="1"/>
</dbReference>
<protein>
    <submittedName>
        <fullName evidence="2">MarR family transcriptional regulator</fullName>
    </submittedName>
</protein>
<gene>
    <name evidence="2" type="ORF">GCM10023175_60230</name>
</gene>
<name>A0ABP8S2J3_9PSEU</name>
<dbReference type="RefSeq" id="WP_345426065.1">
    <property type="nucleotide sequence ID" value="NZ_BAABGT010000099.1"/>
</dbReference>
<dbReference type="EMBL" id="BAABGT010000099">
    <property type="protein sequence ID" value="GAA4556918.1"/>
    <property type="molecule type" value="Genomic_DNA"/>
</dbReference>
<comment type="caution">
    <text evidence="2">The sequence shown here is derived from an EMBL/GenBank/DDBJ whole genome shotgun (WGS) entry which is preliminary data.</text>
</comment>
<dbReference type="Gene3D" id="1.10.10.10">
    <property type="entry name" value="Winged helix-like DNA-binding domain superfamily/Winged helix DNA-binding domain"/>
    <property type="match status" value="1"/>
</dbReference>
<dbReference type="InterPro" id="IPR000835">
    <property type="entry name" value="HTH_MarR-typ"/>
</dbReference>
<proteinExistence type="predicted"/>
<dbReference type="PANTHER" id="PTHR33164:SF99">
    <property type="entry name" value="MARR FAMILY REGULATORY PROTEIN"/>
    <property type="match status" value="1"/>
</dbReference>
<dbReference type="InterPro" id="IPR039422">
    <property type="entry name" value="MarR/SlyA-like"/>
</dbReference>
<dbReference type="SUPFAM" id="SSF46785">
    <property type="entry name" value="Winged helix' DNA-binding domain"/>
    <property type="match status" value="1"/>
</dbReference>
<organism evidence="2 3">
    <name type="scientific">Pseudonocardia xishanensis</name>
    <dbReference type="NCBI Taxonomy" id="630995"/>
    <lineage>
        <taxon>Bacteria</taxon>
        <taxon>Bacillati</taxon>
        <taxon>Actinomycetota</taxon>
        <taxon>Actinomycetes</taxon>
        <taxon>Pseudonocardiales</taxon>
        <taxon>Pseudonocardiaceae</taxon>
        <taxon>Pseudonocardia</taxon>
    </lineage>
</organism>
<evidence type="ECO:0000313" key="3">
    <source>
        <dbReference type="Proteomes" id="UP001501598"/>
    </source>
</evidence>
<evidence type="ECO:0000313" key="2">
    <source>
        <dbReference type="EMBL" id="GAA4556918.1"/>
    </source>
</evidence>
<reference evidence="3" key="1">
    <citation type="journal article" date="2019" name="Int. J. Syst. Evol. Microbiol.">
        <title>The Global Catalogue of Microorganisms (GCM) 10K type strain sequencing project: providing services to taxonomists for standard genome sequencing and annotation.</title>
        <authorList>
            <consortium name="The Broad Institute Genomics Platform"/>
            <consortium name="The Broad Institute Genome Sequencing Center for Infectious Disease"/>
            <person name="Wu L."/>
            <person name="Ma J."/>
        </authorList>
    </citation>
    <scope>NUCLEOTIDE SEQUENCE [LARGE SCALE GENOMIC DNA]</scope>
    <source>
        <strain evidence="3">JCM 17906</strain>
    </source>
</reference>
<feature type="domain" description="HTH marR-type" evidence="1">
    <location>
        <begin position="14"/>
        <end position="149"/>
    </location>
</feature>
<dbReference type="PANTHER" id="PTHR33164">
    <property type="entry name" value="TRANSCRIPTIONAL REGULATOR, MARR FAMILY"/>
    <property type="match status" value="1"/>
</dbReference>
<sequence>MTEDPRPPLLDSTQLALFERILAVGKLVERASDRMLRAAEELPFLQYHLLIRLRNLGGEARMSELAKYLVSTPSGVTYLLARLERRGLAERVPAPGVERGVLARITPAGRALLRALSRRQNDLIVQSVVEPLRPDELNELHRLLGILQDKLRREPVTEGLLPDQVPEEP</sequence>
<dbReference type="Pfam" id="PF12802">
    <property type="entry name" value="MarR_2"/>
    <property type="match status" value="1"/>
</dbReference>
<evidence type="ECO:0000259" key="1">
    <source>
        <dbReference type="PROSITE" id="PS50995"/>
    </source>
</evidence>